<evidence type="ECO:0000256" key="1">
    <source>
        <dbReference type="ARBA" id="ARBA00022490"/>
    </source>
</evidence>
<keyword evidence="7" id="KW-1185">Reference proteome</keyword>
<name>A0ABT1FBT0_9GAMM</name>
<evidence type="ECO:0000313" key="6">
    <source>
        <dbReference type="EMBL" id="MCP1374824.1"/>
    </source>
</evidence>
<dbReference type="Pfam" id="PF04079">
    <property type="entry name" value="SMC_ScpB"/>
    <property type="match status" value="1"/>
</dbReference>
<dbReference type="Proteomes" id="UP001204615">
    <property type="component" value="Unassembled WGS sequence"/>
</dbReference>
<dbReference type="PANTHER" id="PTHR34298">
    <property type="entry name" value="SEGREGATION AND CONDENSATION PROTEIN B"/>
    <property type="match status" value="1"/>
</dbReference>
<evidence type="ECO:0000256" key="4">
    <source>
        <dbReference type="ARBA" id="ARBA00023306"/>
    </source>
</evidence>
<evidence type="ECO:0000313" key="7">
    <source>
        <dbReference type="Proteomes" id="UP001204615"/>
    </source>
</evidence>
<evidence type="ECO:0000256" key="3">
    <source>
        <dbReference type="ARBA" id="ARBA00022829"/>
    </source>
</evidence>
<protein>
    <submittedName>
        <fullName evidence="6">SMC-Scp complex subunit ScpB</fullName>
    </submittedName>
</protein>
<dbReference type="PANTHER" id="PTHR34298:SF2">
    <property type="entry name" value="SEGREGATION AND CONDENSATION PROTEIN B"/>
    <property type="match status" value="1"/>
</dbReference>
<dbReference type="SUPFAM" id="SSF46785">
    <property type="entry name" value="Winged helix' DNA-binding domain"/>
    <property type="match status" value="2"/>
</dbReference>
<proteinExistence type="predicted"/>
<dbReference type="InterPro" id="IPR005234">
    <property type="entry name" value="ScpB_csome_segregation"/>
</dbReference>
<keyword evidence="3" id="KW-0159">Chromosome partition</keyword>
<sequence>MSDNQELASPVRDEPVRQEPLGIEQLKPIVEAALLASSNPLTMAQLVELFGEEHEVTRELVARTLEALAGDCEGRGVELKEIASGFRYQVKQAVHPWLSRMWTERPSRYSRALLETLALIAYRQPITRPEIEQIRGVVVSSNIIKTLEERDWIRVVGHRDVPGRPALFGTTRAFLDYFNLKSLDQLPPLSEIRDMEDPQLRFEPEPLPARVVKDLPIDPEAEAQATTSVEDADPAQPADATAARDDIDPAADFDVHDLAEAANPTGMEEAANDDTENVATAPDGAEEEPVSAADLRDGTPPAPDGLSTEPTTADEAAIPADAGDGDTDKHS</sequence>
<keyword evidence="2" id="KW-0132">Cell division</keyword>
<feature type="region of interest" description="Disordered" evidence="5">
    <location>
        <begin position="222"/>
        <end position="242"/>
    </location>
</feature>
<comment type="caution">
    <text evidence="6">The sequence shown here is derived from an EMBL/GenBank/DDBJ whole genome shotgun (WGS) entry which is preliminary data.</text>
</comment>
<organism evidence="6 7">
    <name type="scientific">Dyella lutea</name>
    <dbReference type="NCBI Taxonomy" id="2950441"/>
    <lineage>
        <taxon>Bacteria</taxon>
        <taxon>Pseudomonadati</taxon>
        <taxon>Pseudomonadota</taxon>
        <taxon>Gammaproteobacteria</taxon>
        <taxon>Lysobacterales</taxon>
        <taxon>Rhodanobacteraceae</taxon>
        <taxon>Dyella</taxon>
    </lineage>
</organism>
<dbReference type="EMBL" id="JAMZEK010000003">
    <property type="protein sequence ID" value="MCP1374824.1"/>
    <property type="molecule type" value="Genomic_DNA"/>
</dbReference>
<dbReference type="InterPro" id="IPR036388">
    <property type="entry name" value="WH-like_DNA-bd_sf"/>
</dbReference>
<keyword evidence="4" id="KW-0131">Cell cycle</keyword>
<dbReference type="RefSeq" id="WP_253566859.1">
    <property type="nucleotide sequence ID" value="NZ_JAMZEK010000003.1"/>
</dbReference>
<feature type="region of interest" description="Disordered" evidence="5">
    <location>
        <begin position="266"/>
        <end position="331"/>
    </location>
</feature>
<dbReference type="Gene3D" id="1.10.10.10">
    <property type="entry name" value="Winged helix-like DNA-binding domain superfamily/Winged helix DNA-binding domain"/>
    <property type="match status" value="2"/>
</dbReference>
<gene>
    <name evidence="6" type="primary">scpB</name>
    <name evidence="6" type="ORF">NC595_12195</name>
</gene>
<reference evidence="6 7" key="1">
    <citation type="submission" date="2022-06" db="EMBL/GenBank/DDBJ databases">
        <title>Dyella sp. Sa strain:Sa Genome sequencing.</title>
        <authorList>
            <person name="Park S."/>
        </authorList>
    </citation>
    <scope>NUCLEOTIDE SEQUENCE [LARGE SCALE GENOMIC DNA]</scope>
    <source>
        <strain evidence="6 7">Sa</strain>
    </source>
</reference>
<dbReference type="NCBIfam" id="TIGR00281">
    <property type="entry name" value="SMC-Scp complex subunit ScpB"/>
    <property type="match status" value="1"/>
</dbReference>
<keyword evidence="1" id="KW-0963">Cytoplasm</keyword>
<accession>A0ABT1FBT0</accession>
<evidence type="ECO:0000256" key="5">
    <source>
        <dbReference type="SAM" id="MobiDB-lite"/>
    </source>
</evidence>
<evidence type="ECO:0000256" key="2">
    <source>
        <dbReference type="ARBA" id="ARBA00022618"/>
    </source>
</evidence>
<dbReference type="InterPro" id="IPR036390">
    <property type="entry name" value="WH_DNA-bd_sf"/>
</dbReference>